<feature type="domain" description="Helix-turn-helix" evidence="2">
    <location>
        <begin position="12"/>
        <end position="59"/>
    </location>
</feature>
<accession>A0A6J4VN73</accession>
<name>A0A6J4VN73_9BACT</name>
<feature type="region of interest" description="Disordered" evidence="1">
    <location>
        <begin position="60"/>
        <end position="79"/>
    </location>
</feature>
<evidence type="ECO:0000259" key="2">
    <source>
        <dbReference type="Pfam" id="PF12728"/>
    </source>
</evidence>
<dbReference type="GO" id="GO:0003677">
    <property type="term" value="F:DNA binding"/>
    <property type="evidence" value="ECO:0007669"/>
    <property type="project" value="InterPro"/>
</dbReference>
<dbReference type="InterPro" id="IPR041657">
    <property type="entry name" value="HTH_17"/>
</dbReference>
<sequence>MSGVPPAVDSDLLTIPEAAEVLKVSAVTVSRYLKQGRLPAFRVGPRAVRIRRADLDRVLLPTTPGDPPPGPVASGPVGGNGAVGRGAAAVAGGLPLAPGAAPVPPPDLTAYAARPDVREGQRSAIVEARALRERILARRRGVALSSSGVEAEKGRDKRGKKG</sequence>
<dbReference type="NCBIfam" id="TIGR01764">
    <property type="entry name" value="excise"/>
    <property type="match status" value="1"/>
</dbReference>
<proteinExistence type="predicted"/>
<evidence type="ECO:0000256" key="1">
    <source>
        <dbReference type="SAM" id="MobiDB-lite"/>
    </source>
</evidence>
<reference evidence="3" key="1">
    <citation type="submission" date="2020-02" db="EMBL/GenBank/DDBJ databases">
        <authorList>
            <person name="Meier V. D."/>
        </authorList>
    </citation>
    <scope>NUCLEOTIDE SEQUENCE</scope>
    <source>
        <strain evidence="3">AVDCRST_MAG49</strain>
    </source>
</reference>
<dbReference type="SUPFAM" id="SSF46955">
    <property type="entry name" value="Putative DNA-binding domain"/>
    <property type="match status" value="1"/>
</dbReference>
<dbReference type="AlphaFoldDB" id="A0A6J4VN73"/>
<dbReference type="Pfam" id="PF12728">
    <property type="entry name" value="HTH_17"/>
    <property type="match status" value="1"/>
</dbReference>
<feature type="region of interest" description="Disordered" evidence="1">
    <location>
        <begin position="140"/>
        <end position="162"/>
    </location>
</feature>
<protein>
    <recommendedName>
        <fullName evidence="2">Helix-turn-helix domain-containing protein</fullName>
    </recommendedName>
</protein>
<dbReference type="InterPro" id="IPR010093">
    <property type="entry name" value="SinI_DNA-bd"/>
</dbReference>
<evidence type="ECO:0000313" key="3">
    <source>
        <dbReference type="EMBL" id="CAA9580482.1"/>
    </source>
</evidence>
<dbReference type="InterPro" id="IPR009061">
    <property type="entry name" value="DNA-bd_dom_put_sf"/>
</dbReference>
<dbReference type="EMBL" id="CADCWG010000332">
    <property type="protein sequence ID" value="CAA9580482.1"/>
    <property type="molecule type" value="Genomic_DNA"/>
</dbReference>
<gene>
    <name evidence="3" type="ORF">AVDCRST_MAG49-4711</name>
</gene>
<organism evidence="3">
    <name type="scientific">uncultured Thermomicrobiales bacterium</name>
    <dbReference type="NCBI Taxonomy" id="1645740"/>
    <lineage>
        <taxon>Bacteria</taxon>
        <taxon>Pseudomonadati</taxon>
        <taxon>Thermomicrobiota</taxon>
        <taxon>Thermomicrobia</taxon>
        <taxon>Thermomicrobiales</taxon>
        <taxon>environmental samples</taxon>
    </lineage>
</organism>